<proteinExistence type="predicted"/>
<comment type="caution">
    <text evidence="1">The sequence shown here is derived from an EMBL/GenBank/DDBJ whole genome shotgun (WGS) entry which is preliminary data.</text>
</comment>
<name>A0A3L6S1Y4_PANMI</name>
<gene>
    <name evidence="1" type="ORF">C2845_PM09G22550</name>
</gene>
<evidence type="ECO:0000313" key="2">
    <source>
        <dbReference type="Proteomes" id="UP000275267"/>
    </source>
</evidence>
<dbReference type="Proteomes" id="UP000275267">
    <property type="component" value="Unassembled WGS sequence"/>
</dbReference>
<evidence type="ECO:0000313" key="1">
    <source>
        <dbReference type="EMBL" id="RLN13223.1"/>
    </source>
</evidence>
<organism evidence="1 2">
    <name type="scientific">Panicum miliaceum</name>
    <name type="common">Proso millet</name>
    <name type="synonym">Broomcorn millet</name>
    <dbReference type="NCBI Taxonomy" id="4540"/>
    <lineage>
        <taxon>Eukaryota</taxon>
        <taxon>Viridiplantae</taxon>
        <taxon>Streptophyta</taxon>
        <taxon>Embryophyta</taxon>
        <taxon>Tracheophyta</taxon>
        <taxon>Spermatophyta</taxon>
        <taxon>Magnoliopsida</taxon>
        <taxon>Liliopsida</taxon>
        <taxon>Poales</taxon>
        <taxon>Poaceae</taxon>
        <taxon>PACMAD clade</taxon>
        <taxon>Panicoideae</taxon>
        <taxon>Panicodae</taxon>
        <taxon>Paniceae</taxon>
        <taxon>Panicinae</taxon>
        <taxon>Panicum</taxon>
        <taxon>Panicum sect. Panicum</taxon>
    </lineage>
</organism>
<accession>A0A3L6S1Y4</accession>
<keyword evidence="2" id="KW-1185">Reference proteome</keyword>
<reference evidence="2" key="1">
    <citation type="journal article" date="2019" name="Nat. Commun.">
        <title>The genome of broomcorn millet.</title>
        <authorList>
            <person name="Zou C."/>
            <person name="Miki D."/>
            <person name="Li D."/>
            <person name="Tang Q."/>
            <person name="Xiao L."/>
            <person name="Rajput S."/>
            <person name="Deng P."/>
            <person name="Jia W."/>
            <person name="Huang R."/>
            <person name="Zhang M."/>
            <person name="Sun Y."/>
            <person name="Hu J."/>
            <person name="Fu X."/>
            <person name="Schnable P.S."/>
            <person name="Li F."/>
            <person name="Zhang H."/>
            <person name="Feng B."/>
            <person name="Zhu X."/>
            <person name="Liu R."/>
            <person name="Schnable J.C."/>
            <person name="Zhu J.-K."/>
            <person name="Zhang H."/>
        </authorList>
    </citation>
    <scope>NUCLEOTIDE SEQUENCE [LARGE SCALE GENOMIC DNA]</scope>
</reference>
<protein>
    <submittedName>
        <fullName evidence="1">Uncharacterized protein</fullName>
    </submittedName>
</protein>
<dbReference type="AlphaFoldDB" id="A0A3L6S1Y4"/>
<dbReference type="EMBL" id="PQIB02000006">
    <property type="protein sequence ID" value="RLN13223.1"/>
    <property type="molecule type" value="Genomic_DNA"/>
</dbReference>
<sequence>MAAPAGEHSTARAEAAALAAAPETGAGVGGTPASIFCTDAAANSMAATATSSTAARDAIASASRPKHEAEVVRSRGDACGRGGAHGVVVLEQDEERATQCGGGRAVASRARGAAAHEPAETGMLAADGKLNTGAHMEVLQPLLWGRGLRAALLGNGRIGWPRKNLSWEGPALAAGTGGEAQTRPAEGRRWRLAVLCRKKGNAKNHSLMDGLSLMATWKSRLRA</sequence>